<name>A0A0B7NUQ2_PROFF</name>
<protein>
    <recommendedName>
        <fullName evidence="4">Lipoprotein</fullName>
    </recommendedName>
</protein>
<dbReference type="EMBL" id="LM676439">
    <property type="protein sequence ID" value="CEP27645.1"/>
    <property type="molecule type" value="Genomic_DNA"/>
</dbReference>
<sequence>MTFRLRARPVIAALSVLALAACAQPPSARHTETGDGPTSPASSASSSATGAQAIRGFDFVHADWYDANGNATVRNGASASPEASDKSWAKVDEANAGNATQFGDLNGDGFADAVAWITVGNGSSYWHYAYVWLWDDAQHTAVQLHQPVTDDKQCGNVTKTLTISDAKITVDRLIRAGEACSDQPAHPVANTIAIEGGFPVRETPVRASTMPALAASSDAMQPGAQLKKPLKLAPAADAPELDLGQVSFIVLGGQRGTLDNGFHQVLFRASGDPVTWYTAYTDEIQ</sequence>
<dbReference type="InterPro" id="IPR028994">
    <property type="entry name" value="Integrin_alpha_N"/>
</dbReference>
<dbReference type="PROSITE" id="PS51257">
    <property type="entry name" value="PROKAR_LIPOPROTEIN"/>
    <property type="match status" value="1"/>
</dbReference>
<evidence type="ECO:0008006" key="4">
    <source>
        <dbReference type="Google" id="ProtNLM"/>
    </source>
</evidence>
<dbReference type="GeneID" id="61221210"/>
<evidence type="ECO:0000256" key="2">
    <source>
        <dbReference type="SAM" id="SignalP"/>
    </source>
</evidence>
<dbReference type="KEGG" id="pfre:RM25_2109"/>
<dbReference type="RefSeq" id="WP_044636437.1">
    <property type="nucleotide sequence ID" value="NZ_CP010341.1"/>
</dbReference>
<feature type="region of interest" description="Disordered" evidence="1">
    <location>
        <begin position="27"/>
        <end position="47"/>
    </location>
</feature>
<evidence type="ECO:0000313" key="3">
    <source>
        <dbReference type="EMBL" id="CEP27645.1"/>
    </source>
</evidence>
<dbReference type="PATRIC" id="fig|66712.6.peg.2156"/>
<proteinExistence type="predicted"/>
<dbReference type="AlphaFoldDB" id="A0A0B7NUQ2"/>
<accession>A0A0B7NUQ2</accession>
<feature type="signal peptide" evidence="2">
    <location>
        <begin position="1"/>
        <end position="23"/>
    </location>
</feature>
<organism evidence="3">
    <name type="scientific">Propionibacterium freudenreichii subsp. freudenreichii</name>
    <dbReference type="NCBI Taxonomy" id="66712"/>
    <lineage>
        <taxon>Bacteria</taxon>
        <taxon>Bacillati</taxon>
        <taxon>Actinomycetota</taxon>
        <taxon>Actinomycetes</taxon>
        <taxon>Propionibacteriales</taxon>
        <taxon>Propionibacteriaceae</taxon>
        <taxon>Propionibacterium</taxon>
    </lineage>
</organism>
<dbReference type="SUPFAM" id="SSF69318">
    <property type="entry name" value="Integrin alpha N-terminal domain"/>
    <property type="match status" value="1"/>
</dbReference>
<reference evidence="3" key="1">
    <citation type="submission" date="2014-08" db="EMBL/GenBank/DDBJ databases">
        <authorList>
            <person name="Falentin Helene"/>
        </authorList>
    </citation>
    <scope>NUCLEOTIDE SEQUENCE</scope>
</reference>
<gene>
    <name evidence="3" type="ORF">PFCIRM138_04545</name>
</gene>
<feature type="chain" id="PRO_5038641507" description="Lipoprotein" evidence="2">
    <location>
        <begin position="24"/>
        <end position="285"/>
    </location>
</feature>
<keyword evidence="2" id="KW-0732">Signal</keyword>
<evidence type="ECO:0000256" key="1">
    <source>
        <dbReference type="SAM" id="MobiDB-lite"/>
    </source>
</evidence>
<feature type="compositionally biased region" description="Low complexity" evidence="1">
    <location>
        <begin position="36"/>
        <end position="47"/>
    </location>
</feature>